<evidence type="ECO:0000256" key="5">
    <source>
        <dbReference type="ARBA" id="ARBA00022741"/>
    </source>
</evidence>
<dbReference type="GO" id="GO:0005874">
    <property type="term" value="C:microtubule"/>
    <property type="evidence" value="ECO:0007669"/>
    <property type="project" value="UniProtKB-KW"/>
</dbReference>
<dbReference type="KEGG" id="tet:TTHERM_01104970"/>
<feature type="domain" description="Tubulin/FtsZ GTPase" evidence="8">
    <location>
        <begin position="47"/>
        <end position="242"/>
    </location>
</feature>
<evidence type="ECO:0000313" key="9">
    <source>
        <dbReference type="EMBL" id="EAS05727.1"/>
    </source>
</evidence>
<evidence type="ECO:0000313" key="10">
    <source>
        <dbReference type="Proteomes" id="UP000009168"/>
    </source>
</evidence>
<dbReference type="InterPro" id="IPR013838">
    <property type="entry name" value="Beta-tubulin_BS"/>
</dbReference>
<sequence length="459" mass="53301">MREIINLQIGQGGNKIGQCFWESLCTEHQLDQDGYSDKMSDFQREQIGVYFDEQNDKRYKARSLLIDGDPNSIFQIQQSSFGNLFNSNCFIQDQWSAANCFGKGRQFYELIDLVMDQIRILVEKSDQMQGFQVMRSLGGGTGSGLGDVLLSKLREEYPNQIITNFCIFPSSQISDCVVEPYNCVLSLPGLLQNQDLCFCYDNKSLYNILKNFIGKNTKEYKDLNQIIKICMSGTTAQWRFPSQVYNTMRKLATNMVPFPQLLFLNTGVAPILHHEFVTNRSLSTKEMISMLQNNRNSVNHNINQDKLIDFASLYIFRGINQSEQEILEEIQDQQIKTQYYIPDNQKVYQCNQTFNNEFRNSALKLENGTSVTEILQEQLQNFSALFKRKAFLHYGFGDTDEMEFTEAQSYLNDILDLYNQHQESVYDNQYSLKDQENQTDQKDTFQEISNQFVSIDFLY</sequence>
<dbReference type="PANTHER" id="PTHR11588">
    <property type="entry name" value="TUBULIN"/>
    <property type="match status" value="1"/>
</dbReference>
<dbReference type="InterPro" id="IPR023123">
    <property type="entry name" value="Tubulin_C"/>
</dbReference>
<dbReference type="InterPro" id="IPR017975">
    <property type="entry name" value="Tubulin_CS"/>
</dbReference>
<proteinExistence type="inferred from homology"/>
<keyword evidence="10" id="KW-1185">Reference proteome</keyword>
<evidence type="ECO:0000256" key="6">
    <source>
        <dbReference type="ARBA" id="ARBA00023134"/>
    </source>
</evidence>
<reference evidence="10" key="1">
    <citation type="journal article" date="2006" name="PLoS Biol.">
        <title>Macronuclear genome sequence of the ciliate Tetrahymena thermophila, a model eukaryote.</title>
        <authorList>
            <person name="Eisen J.A."/>
            <person name="Coyne R.S."/>
            <person name="Wu M."/>
            <person name="Wu D."/>
            <person name="Thiagarajan M."/>
            <person name="Wortman J.R."/>
            <person name="Badger J.H."/>
            <person name="Ren Q."/>
            <person name="Amedeo P."/>
            <person name="Jones K.M."/>
            <person name="Tallon L.J."/>
            <person name="Delcher A.L."/>
            <person name="Salzberg S.L."/>
            <person name="Silva J.C."/>
            <person name="Haas B.J."/>
            <person name="Majoros W.H."/>
            <person name="Farzad M."/>
            <person name="Carlton J.M."/>
            <person name="Smith R.K. Jr."/>
            <person name="Garg J."/>
            <person name="Pearlman R.E."/>
            <person name="Karrer K.M."/>
            <person name="Sun L."/>
            <person name="Manning G."/>
            <person name="Elde N.C."/>
            <person name="Turkewitz A.P."/>
            <person name="Asai D.J."/>
            <person name="Wilkes D.E."/>
            <person name="Wang Y."/>
            <person name="Cai H."/>
            <person name="Collins K."/>
            <person name="Stewart B.A."/>
            <person name="Lee S.R."/>
            <person name="Wilamowska K."/>
            <person name="Weinberg Z."/>
            <person name="Ruzzo W.L."/>
            <person name="Wloga D."/>
            <person name="Gaertig J."/>
            <person name="Frankel J."/>
            <person name="Tsao C.-C."/>
            <person name="Gorovsky M.A."/>
            <person name="Keeling P.J."/>
            <person name="Waller R.F."/>
            <person name="Patron N.J."/>
            <person name="Cherry J.M."/>
            <person name="Stover N.A."/>
            <person name="Krieger C.J."/>
            <person name="del Toro C."/>
            <person name="Ryder H.F."/>
            <person name="Williamson S.C."/>
            <person name="Barbeau R.A."/>
            <person name="Hamilton E.P."/>
            <person name="Orias E."/>
        </authorList>
    </citation>
    <scope>NUCLEOTIDE SEQUENCE [LARGE SCALE GENOMIC DNA]</scope>
    <source>
        <strain evidence="10">SB210</strain>
    </source>
</reference>
<comment type="similarity">
    <text evidence="1 7">Belongs to the tubulin family.</text>
</comment>
<gene>
    <name evidence="9" type="ORF">TTHERM_01104970</name>
</gene>
<dbReference type="CDD" id="cd02187">
    <property type="entry name" value="beta_tubulin"/>
    <property type="match status" value="1"/>
</dbReference>
<dbReference type="GO" id="GO:0005525">
    <property type="term" value="F:GTP binding"/>
    <property type="evidence" value="ECO:0007669"/>
    <property type="project" value="UniProtKB-UniRule"/>
</dbReference>
<dbReference type="GO" id="GO:0003924">
    <property type="term" value="F:GTPase activity"/>
    <property type="evidence" value="ECO:0007669"/>
    <property type="project" value="InterPro"/>
</dbReference>
<evidence type="ECO:0000256" key="7">
    <source>
        <dbReference type="RuleBase" id="RU000352"/>
    </source>
</evidence>
<accession>Q24D62</accession>
<dbReference type="GO" id="GO:0007017">
    <property type="term" value="P:microtubule-based process"/>
    <property type="evidence" value="ECO:0007669"/>
    <property type="project" value="InterPro"/>
</dbReference>
<dbReference type="SUPFAM" id="SSF55307">
    <property type="entry name" value="Tubulin C-terminal domain-like"/>
    <property type="match status" value="1"/>
</dbReference>
<dbReference type="SUPFAM" id="SSF52490">
    <property type="entry name" value="Tubulin nucleotide-binding domain-like"/>
    <property type="match status" value="1"/>
</dbReference>
<dbReference type="InParanoid" id="Q24D62"/>
<dbReference type="GO" id="GO:0005200">
    <property type="term" value="F:structural constituent of cytoskeleton"/>
    <property type="evidence" value="ECO:0007669"/>
    <property type="project" value="InterPro"/>
</dbReference>
<comment type="function">
    <text evidence="7">Tubulin is the major constituent of microtubules, a cylinder consisting of laterally associated linear protofilaments composed of alpha- and beta-tubulin heterodimers. Microtubules grow by the addition of GTP-tubulin dimers to the microtubule end, where a stabilizing cap forms. Below the cap, tubulin dimers are in GDP-bound state, owing to GTPase activity of alpha-tubulin.</text>
</comment>
<dbReference type="HOGENOM" id="CLU_015718_1_1_1"/>
<dbReference type="InterPro" id="IPR000217">
    <property type="entry name" value="Tubulin"/>
</dbReference>
<dbReference type="Proteomes" id="UP000009168">
    <property type="component" value="Unassembled WGS sequence"/>
</dbReference>
<dbReference type="Pfam" id="PF03953">
    <property type="entry name" value="Tubulin_C"/>
    <property type="match status" value="1"/>
</dbReference>
<keyword evidence="3 7" id="KW-0493">Microtubule</keyword>
<dbReference type="Gene3D" id="3.40.50.1440">
    <property type="entry name" value="Tubulin/FtsZ, GTPase domain"/>
    <property type="match status" value="1"/>
</dbReference>
<evidence type="ECO:0000256" key="4">
    <source>
        <dbReference type="ARBA" id="ARBA00022723"/>
    </source>
</evidence>
<dbReference type="InterPro" id="IPR018316">
    <property type="entry name" value="Tubulin/FtsZ_2-layer-sand-dom"/>
</dbReference>
<dbReference type="InterPro" id="IPR002453">
    <property type="entry name" value="Beta_tubulin"/>
</dbReference>
<dbReference type="PROSITE" id="PS00227">
    <property type="entry name" value="TUBULIN"/>
    <property type="match status" value="1"/>
</dbReference>
<protein>
    <recommendedName>
        <fullName evidence="2 7">Tubulin beta chain</fullName>
    </recommendedName>
</protein>
<dbReference type="InterPro" id="IPR036525">
    <property type="entry name" value="Tubulin/FtsZ_GTPase_sf"/>
</dbReference>
<dbReference type="PRINTS" id="PR01163">
    <property type="entry name" value="BETATUBULIN"/>
</dbReference>
<keyword evidence="4" id="KW-0479">Metal-binding</keyword>
<dbReference type="GO" id="GO:0046872">
    <property type="term" value="F:metal ion binding"/>
    <property type="evidence" value="ECO:0007669"/>
    <property type="project" value="UniProtKB-KW"/>
</dbReference>
<dbReference type="AlphaFoldDB" id="Q24D62"/>
<name>Q24D62_TETTS</name>
<keyword evidence="5 7" id="KW-0547">Nucleotide-binding</keyword>
<dbReference type="PROSITE" id="PS00228">
    <property type="entry name" value="TUBULIN_B_AUTOREG"/>
    <property type="match status" value="1"/>
</dbReference>
<dbReference type="PRINTS" id="PR01161">
    <property type="entry name" value="TUBULIN"/>
</dbReference>
<evidence type="ECO:0000256" key="1">
    <source>
        <dbReference type="ARBA" id="ARBA00009636"/>
    </source>
</evidence>
<evidence type="ECO:0000259" key="8">
    <source>
        <dbReference type="SMART" id="SM00864"/>
    </source>
</evidence>
<keyword evidence="6 7" id="KW-0342">GTP-binding</keyword>
<comment type="subunit">
    <text evidence="7">Dimer of alpha and beta chains. A typical microtubule is a hollow water-filled tube with an outer diameter of 25 nm and an inner diameter of 15 nM. Alpha-beta heterodimers associate head-to-tail to form protofilaments running lengthwise along the microtubule wall with the beta-tubulin subunit facing the microtubule plus end conferring a structural polarity. Microtubules usually have 13 protofilaments but different protofilament numbers can be found in some organisms and specialized cells.</text>
</comment>
<dbReference type="InterPro" id="IPR008280">
    <property type="entry name" value="Tub_FtsZ_C"/>
</dbReference>
<dbReference type="eggNOG" id="KOG1375">
    <property type="taxonomic scope" value="Eukaryota"/>
</dbReference>
<evidence type="ECO:0000256" key="2">
    <source>
        <dbReference type="ARBA" id="ARBA00013288"/>
    </source>
</evidence>
<dbReference type="STRING" id="312017.Q24D62"/>
<dbReference type="EMBL" id="GG662332">
    <property type="protein sequence ID" value="EAS05727.1"/>
    <property type="molecule type" value="Genomic_DNA"/>
</dbReference>
<evidence type="ECO:0000256" key="3">
    <source>
        <dbReference type="ARBA" id="ARBA00022701"/>
    </source>
</evidence>
<dbReference type="SMART" id="SM00864">
    <property type="entry name" value="Tubulin"/>
    <property type="match status" value="1"/>
</dbReference>
<dbReference type="GeneID" id="7846982"/>
<organism evidence="9 10">
    <name type="scientific">Tetrahymena thermophila (strain SB210)</name>
    <dbReference type="NCBI Taxonomy" id="312017"/>
    <lineage>
        <taxon>Eukaryota</taxon>
        <taxon>Sar</taxon>
        <taxon>Alveolata</taxon>
        <taxon>Ciliophora</taxon>
        <taxon>Intramacronucleata</taxon>
        <taxon>Oligohymenophorea</taxon>
        <taxon>Hymenostomatida</taxon>
        <taxon>Tetrahymenina</taxon>
        <taxon>Tetrahymenidae</taxon>
        <taxon>Tetrahymena</taxon>
    </lineage>
</organism>
<dbReference type="Pfam" id="PF00091">
    <property type="entry name" value="Tubulin"/>
    <property type="match status" value="1"/>
</dbReference>
<dbReference type="RefSeq" id="XP_001025972.1">
    <property type="nucleotide sequence ID" value="XM_001025972.1"/>
</dbReference>
<dbReference type="Gene3D" id="1.10.287.600">
    <property type="entry name" value="Helix hairpin bin"/>
    <property type="match status" value="1"/>
</dbReference>
<dbReference type="InterPro" id="IPR003008">
    <property type="entry name" value="Tubulin_FtsZ_GTPase"/>
</dbReference>